<evidence type="ECO:0000313" key="2">
    <source>
        <dbReference type="Proteomes" id="UP000014523"/>
    </source>
</evidence>
<reference evidence="1 2" key="1">
    <citation type="submission" date="2013-06" db="EMBL/GenBank/DDBJ databases">
        <title>The Genome Sequence of Acinetobacter gyllenbergii CIP 110306.</title>
        <authorList>
            <consortium name="The Broad Institute Genome Sequencing Platform"/>
            <consortium name="The Broad Institute Genome Sequencing Center for Infectious Disease"/>
            <person name="Cerqueira G."/>
            <person name="Feldgarden M."/>
            <person name="Courvalin P."/>
            <person name="Perichon B."/>
            <person name="Grillot-Courvalin C."/>
            <person name="Clermont D."/>
            <person name="Rocha E."/>
            <person name="Yoon E.-J."/>
            <person name="Nemec A."/>
            <person name="Young S.K."/>
            <person name="Zeng Q."/>
            <person name="Gargeya S."/>
            <person name="Fitzgerald M."/>
            <person name="Abouelleil A."/>
            <person name="Alvarado L."/>
            <person name="Berlin A.M."/>
            <person name="Chapman S.B."/>
            <person name="Dewar J."/>
            <person name="Goldberg J."/>
            <person name="Griggs A."/>
            <person name="Gujja S."/>
            <person name="Hansen M."/>
            <person name="Howarth C."/>
            <person name="Imamovic A."/>
            <person name="Larimer J."/>
            <person name="McCowan C."/>
            <person name="Murphy C."/>
            <person name="Pearson M."/>
            <person name="Priest M."/>
            <person name="Roberts A."/>
            <person name="Saif S."/>
            <person name="Shea T."/>
            <person name="Sykes S."/>
            <person name="Wortman J."/>
            <person name="Nusbaum C."/>
            <person name="Birren B."/>
        </authorList>
    </citation>
    <scope>NUCLEOTIDE SEQUENCE [LARGE SCALE GENOMIC DNA]</scope>
    <source>
        <strain evidence="1 2">CIP 110306</strain>
    </source>
</reference>
<comment type="caution">
    <text evidence="1">The sequence shown here is derived from an EMBL/GenBank/DDBJ whole genome shotgun (WGS) entry which is preliminary data.</text>
</comment>
<name>A0A829HEL5_9GAMM</name>
<dbReference type="Proteomes" id="UP000014523">
    <property type="component" value="Unassembled WGS sequence"/>
</dbReference>
<evidence type="ECO:0000313" key="1">
    <source>
        <dbReference type="EMBL" id="EPF73029.1"/>
    </source>
</evidence>
<gene>
    <name evidence="1" type="ORF">F957_03638</name>
</gene>
<organism evidence="1 2">
    <name type="scientific">Acinetobacter gyllenbergii CIP 110306 = MTCC 11365</name>
    <dbReference type="NCBI Taxonomy" id="1217657"/>
    <lineage>
        <taxon>Bacteria</taxon>
        <taxon>Pseudomonadati</taxon>
        <taxon>Pseudomonadota</taxon>
        <taxon>Gammaproteobacteria</taxon>
        <taxon>Moraxellales</taxon>
        <taxon>Moraxellaceae</taxon>
        <taxon>Acinetobacter</taxon>
    </lineage>
</organism>
<dbReference type="EMBL" id="ATGG01000048">
    <property type="protein sequence ID" value="EPF73029.1"/>
    <property type="molecule type" value="Genomic_DNA"/>
</dbReference>
<accession>A0A829HEL5</accession>
<protein>
    <submittedName>
        <fullName evidence="1">Uncharacterized protein</fullName>
    </submittedName>
</protein>
<dbReference type="AlphaFoldDB" id="A0A829HEL5"/>
<sequence length="262" mass="31472">MLKKALRISYLDKSNHLLMQAFTLCEYKNNEIYFIKENMEDRINIYFNEIIKYSYSISKTTDLFSNEHITDLRNRFDFIKNIPDNYLEIFQENQKEVFKKYWDNNKKGDEKIKEILKSNDTNGEIYAKILFYFLGDGFNYNKKNNEIVLTKKIEKDTHLSIIINAKQINQEIKNYKRLPPSPIFINGFLLIESHKFTLNRIEHPNISSIIYYNNNFLSALQENNPETALKWLFLQCDTTAFYIKMSFEFYQECFLSYIKENS</sequence>
<keyword evidence="2" id="KW-1185">Reference proteome</keyword>
<proteinExistence type="predicted"/>